<sequence>MDNPDDQTFSIKNPNAQTRFVVLTSMHYTGAIYFLLFPNNNQFSYSEYNQSGWKIYKSSINWLFCCWNLRSIYQFRIKDSNWNVQQWTTYNITKQMVFNCYTGLQLSKYLKYESKSNIYKFTNNHFIYLRLLQILQKFEKGMKLTLQIAIQTIGMFQYKNKQKISLDLSILPTFYLELVQSNQIYTTNGNYDYSVDKSIIKPKMNIQIKCENGKKIKADFNKCNSCSIQKTYQFTYNCFNQMNYVGFYPVFQQELPLYNHLKINMQASSLEITNIVYDQMITEKTIVKILILNQ</sequence>
<dbReference type="Proteomes" id="UP000688137">
    <property type="component" value="Unassembled WGS sequence"/>
</dbReference>
<evidence type="ECO:0000313" key="2">
    <source>
        <dbReference type="Proteomes" id="UP000688137"/>
    </source>
</evidence>
<dbReference type="EMBL" id="CAJJDM010000092">
    <property type="protein sequence ID" value="CAD8091679.1"/>
    <property type="molecule type" value="Genomic_DNA"/>
</dbReference>
<name>A0A8S1NJW3_PARPR</name>
<dbReference type="AlphaFoldDB" id="A0A8S1NJW3"/>
<proteinExistence type="predicted"/>
<comment type="caution">
    <text evidence="1">The sequence shown here is derived from an EMBL/GenBank/DDBJ whole genome shotgun (WGS) entry which is preliminary data.</text>
</comment>
<accession>A0A8S1NJW3</accession>
<gene>
    <name evidence="1" type="ORF">PPRIM_AZ9-3.1.T0890006</name>
</gene>
<evidence type="ECO:0000313" key="1">
    <source>
        <dbReference type="EMBL" id="CAD8091679.1"/>
    </source>
</evidence>
<organism evidence="1 2">
    <name type="scientific">Paramecium primaurelia</name>
    <dbReference type="NCBI Taxonomy" id="5886"/>
    <lineage>
        <taxon>Eukaryota</taxon>
        <taxon>Sar</taxon>
        <taxon>Alveolata</taxon>
        <taxon>Ciliophora</taxon>
        <taxon>Intramacronucleata</taxon>
        <taxon>Oligohymenophorea</taxon>
        <taxon>Peniculida</taxon>
        <taxon>Parameciidae</taxon>
        <taxon>Paramecium</taxon>
    </lineage>
</organism>
<reference evidence="1" key="1">
    <citation type="submission" date="2021-01" db="EMBL/GenBank/DDBJ databases">
        <authorList>
            <consortium name="Genoscope - CEA"/>
            <person name="William W."/>
        </authorList>
    </citation>
    <scope>NUCLEOTIDE SEQUENCE</scope>
</reference>
<protein>
    <submittedName>
        <fullName evidence="1">Uncharacterized protein</fullName>
    </submittedName>
</protein>
<keyword evidence="2" id="KW-1185">Reference proteome</keyword>